<evidence type="ECO:0000313" key="1">
    <source>
        <dbReference type="EMBL" id="KRZ46932.1"/>
    </source>
</evidence>
<sequence>MKAIFCFCPACTSPWTFYWLLCLYTLHPVFWRGVSILHQSPC</sequence>
<dbReference type="AlphaFoldDB" id="A0A0V1KI81"/>
<dbReference type="EMBL" id="JYDW01001773">
    <property type="protein sequence ID" value="KRZ46932.1"/>
    <property type="molecule type" value="Genomic_DNA"/>
</dbReference>
<proteinExistence type="predicted"/>
<evidence type="ECO:0000313" key="2">
    <source>
        <dbReference type="Proteomes" id="UP000054721"/>
    </source>
</evidence>
<comment type="caution">
    <text evidence="1">The sequence shown here is derived from an EMBL/GenBank/DDBJ whole genome shotgun (WGS) entry which is preliminary data.</text>
</comment>
<keyword evidence="2" id="KW-1185">Reference proteome</keyword>
<name>A0A0V1KI81_9BILA</name>
<accession>A0A0V1KI81</accession>
<protein>
    <submittedName>
        <fullName evidence="1">Uncharacterized protein</fullName>
    </submittedName>
</protein>
<gene>
    <name evidence="1" type="ORF">T02_13617</name>
</gene>
<organism evidence="1 2">
    <name type="scientific">Trichinella nativa</name>
    <dbReference type="NCBI Taxonomy" id="6335"/>
    <lineage>
        <taxon>Eukaryota</taxon>
        <taxon>Metazoa</taxon>
        <taxon>Ecdysozoa</taxon>
        <taxon>Nematoda</taxon>
        <taxon>Enoplea</taxon>
        <taxon>Dorylaimia</taxon>
        <taxon>Trichinellida</taxon>
        <taxon>Trichinellidae</taxon>
        <taxon>Trichinella</taxon>
    </lineage>
</organism>
<reference evidence="1 2" key="1">
    <citation type="submission" date="2015-05" db="EMBL/GenBank/DDBJ databases">
        <title>Evolution of Trichinella species and genotypes.</title>
        <authorList>
            <person name="Korhonen P.K."/>
            <person name="Edoardo P."/>
            <person name="Giuseppe L.R."/>
            <person name="Gasser R.B."/>
        </authorList>
    </citation>
    <scope>NUCLEOTIDE SEQUENCE [LARGE SCALE GENOMIC DNA]</scope>
    <source>
        <strain evidence="1">ISS10</strain>
    </source>
</reference>
<dbReference type="Proteomes" id="UP000054721">
    <property type="component" value="Unassembled WGS sequence"/>
</dbReference>